<proteinExistence type="predicted"/>
<keyword evidence="2" id="KW-0067">ATP-binding</keyword>
<dbReference type="OMA" id="HCYVSAD"/>
<dbReference type="InterPro" id="IPR027417">
    <property type="entry name" value="P-loop_NTPase"/>
</dbReference>
<dbReference type="GO" id="GO:0016787">
    <property type="term" value="F:hydrolase activity"/>
    <property type="evidence" value="ECO:0007669"/>
    <property type="project" value="InterPro"/>
</dbReference>
<dbReference type="EMBL" id="LSRX01000005">
    <property type="protein sequence ID" value="OLQ15222.1"/>
    <property type="molecule type" value="Genomic_DNA"/>
</dbReference>
<feature type="compositionally biased region" description="Low complexity" evidence="1">
    <location>
        <begin position="1634"/>
        <end position="1643"/>
    </location>
</feature>
<dbReference type="GO" id="GO:0005829">
    <property type="term" value="C:cytosol"/>
    <property type="evidence" value="ECO:0007669"/>
    <property type="project" value="TreeGrafter"/>
</dbReference>
<sequence>MQAEDILLLTSRGTKLQAESDRWLRKYGAQRKTISKAEIHRLSARTPQAHAAVPEESGLVSADPLRPCQQACLEACAKGARVIQMACGTGKTRVIRELAQTIVGKVLITVPSRLLLEQFAAEFPSFCKVGTGYNKHINGSASGFIAVTDSVSLLQDFRFKAVFMDEAHHPLPSGLPECEELFLFSATHYLEADFDYTMGEAIEEGVLCDYDLTVPIITEGHPYLSLARLLQSSPGRFRRVLAYCNSIAEAKRVHQVFKTSGMASWHINAGTSRRKREAVIREFSGGMQQPVHVLVTVQVLGEGVNIPNADTCLFVQPRNSYTSIIQALGRVLRQHVCKPIAHVILPAVAMLSSEPCDDGGSTDTAANSSSDLIADANFPSATISPFRGSSHSTSEIDVQPKGDLTTRRCDDSPSRPDSVQLKPGVINRKQSEESLESRDGVNDDVTQSSPRAATSLENVWLGNRVRQCVPVTDGEDKTRARRHDALPASDAAKDTVLTKRCALQRKLFRLSGTLRTQTGETYGSQLERFLSVIAHADRSLAISSSSLRFRLMFTDCRASQTTNAEVFSRRLMHKLSRLLEARDSWESRFVEMERFVETYGRLPVMTDKSHLSLFYWVKNAGSMLKQGRMQVHRYQKFLNSLPSIRQRAIAWKDPTVRFKSFCERLRKYVLKYQELLLLVDLDRSDGGALGLDVETGRQSQNWDGKTVLIKRVKPDGAVARWCHERPGRVVEPGDRIVSANGLRGDALQILAECQKLDKLKLEIQRSPATAPKAPTPTVAPLRPPAEVVEEIGLKFREAATAAEAVALLRKELGAGSIVRCWDIRWGAQALLRIAQRSTARTRKAWAKDPVVSELVGRLRADISRAEDLADVEAALMALEGLKRLGTTPGAAEVALMAKKLRAVDYAKVSTKAFCRLLWLAAQLRATAPGLSEAAGFLTMMPNACDVLMLSGEAPNVETSSSGLAFRDAKEQEKLELLSTRCCLQPVDGISCCRETSVAIAEDRTQLHATSAVPAAYATQSRDEAFLARVRGLAEEVLTWPHLEEQKILGQEDFAGIQGWKLVWFAALKLGAVPLQELPPWMLEKHNLSRREMGVDLLSIDGSKAVLCRCGEANGNVSHLDIKRFLRTARWVCKADELVLVTRWGTKLSSESKKWLRLYNAKHEVISKNEIQRQSATGSRTPHSQADAAASRSSAAPMLRAYQQAQAHNFNSGKDCLKAVANGARVIQMACGTGKTLMIRVLAQNVSGKVLVIVPSRLLLEQFSPEFPTFCKVGTGYNQNINKSALGFIAVSDSVHLLRDITFAAIFVDEAHHPLPPGMPDGNDLFLLSATHRNTAQFAYDMGQAIEEGVLCDYDLTVPVTVGGHAYASLAILLLTHPGRFRRVLAYCNSVAEAKRVQHTFEEVGMAAWHINGGTSRKKREEVMQAFSGEMQKAVHVLVTVQVLGEGVNIPNADTCMFVEPRDSYTSIVQAVGRILRQHESKPLAHIILPAMALPAKPSADARSLHVGRSPHEASDAANTKSGHPGSQRGGARLATADWNGGSVATLEQSIAVGIDDTSIVGSPEMRNPGAAISRATRHAGKTLHRSVTRSSPVEMQARPADAFPEQDGCRTDDLKLKAIDSKFARDGGTRCRGESSSAEVVSAPSNLKHGKELGELERTLGQAKEPQTTQAMPAFPAWGSDAREFVENRHKDIIDNMPKSNGSSDVLDTLSRASPPRRHGGVKEVVVPVVPSRQHAVGRNRVKISSMSCLRAGADESFTSQLERFLSVLCHADTRLSSSSSSMLRSRFCFAYCSSVEKVNAATANGWFRQLAPVLQKQDRFEARVLEIEDFVELHGRLPSQKAVQENEKILGIWLKNTGRSIRHSGGMASEQRLQRFLSSTSSLIRRRASQWQEPYFSVCCAKLRDYMGKFRALPSTSPAADSEVRKLAFFLFNQRALFHRDPHKNKIRKAALSATHPLVAEFLKTRPRGRQQLYADQCMQLQQFVVSTGKLPRTKGTSSERTCYWWMVRQRQRLRKLPREVRAQLVSLHPLITCFLQAKRHTRNRPTAASTST</sequence>
<dbReference type="Pfam" id="PF04851">
    <property type="entry name" value="ResIII"/>
    <property type="match status" value="2"/>
</dbReference>
<feature type="compositionally biased region" description="Polar residues" evidence="1">
    <location>
        <begin position="1171"/>
        <end position="1182"/>
    </location>
</feature>
<feature type="compositionally biased region" description="Basic and acidic residues" evidence="1">
    <location>
        <begin position="398"/>
        <end position="414"/>
    </location>
</feature>
<accession>A0A1Q9F6G4</accession>
<dbReference type="GO" id="GO:0005524">
    <property type="term" value="F:ATP binding"/>
    <property type="evidence" value="ECO:0007669"/>
    <property type="project" value="InterPro"/>
</dbReference>
<dbReference type="InterPro" id="IPR001650">
    <property type="entry name" value="Helicase_C-like"/>
</dbReference>
<comment type="caution">
    <text evidence="2">The sequence shown here is derived from an EMBL/GenBank/DDBJ whole genome shotgun (WGS) entry which is preliminary data.</text>
</comment>
<feature type="region of interest" description="Disordered" evidence="1">
    <location>
        <begin position="1169"/>
        <end position="1189"/>
    </location>
</feature>
<dbReference type="PROSITE" id="PS51194">
    <property type="entry name" value="HELICASE_CTER"/>
    <property type="match status" value="2"/>
</dbReference>
<keyword evidence="2" id="KW-0378">Hydrolase</keyword>
<name>A0A1Q9F6G4_SYMMI</name>
<keyword evidence="3" id="KW-1185">Reference proteome</keyword>
<evidence type="ECO:0000313" key="2">
    <source>
        <dbReference type="EMBL" id="OLQ15222.1"/>
    </source>
</evidence>
<dbReference type="CDD" id="cd00136">
    <property type="entry name" value="PDZ_canonical"/>
    <property type="match status" value="1"/>
</dbReference>
<dbReference type="PROSITE" id="PS51192">
    <property type="entry name" value="HELICASE_ATP_BIND_1"/>
    <property type="match status" value="2"/>
</dbReference>
<dbReference type="SMART" id="SM00490">
    <property type="entry name" value="HELICc"/>
    <property type="match status" value="2"/>
</dbReference>
<evidence type="ECO:0000256" key="1">
    <source>
        <dbReference type="SAM" id="MobiDB-lite"/>
    </source>
</evidence>
<dbReference type="PROSITE" id="PS50106">
    <property type="entry name" value="PDZ"/>
    <property type="match status" value="1"/>
</dbReference>
<dbReference type="InterPro" id="IPR001478">
    <property type="entry name" value="PDZ"/>
</dbReference>
<dbReference type="InterPro" id="IPR050742">
    <property type="entry name" value="Helicase_Restrict-Modif_Enz"/>
</dbReference>
<dbReference type="Gene3D" id="3.40.50.300">
    <property type="entry name" value="P-loop containing nucleotide triphosphate hydrolases"/>
    <property type="match status" value="4"/>
</dbReference>
<dbReference type="GO" id="GO:0003677">
    <property type="term" value="F:DNA binding"/>
    <property type="evidence" value="ECO:0007669"/>
    <property type="project" value="InterPro"/>
</dbReference>
<dbReference type="Proteomes" id="UP000186817">
    <property type="component" value="Unassembled WGS sequence"/>
</dbReference>
<feature type="region of interest" description="Disordered" evidence="1">
    <location>
        <begin position="384"/>
        <end position="450"/>
    </location>
</feature>
<feature type="region of interest" description="Disordered" evidence="1">
    <location>
        <begin position="1576"/>
        <end position="1608"/>
    </location>
</feature>
<dbReference type="PANTHER" id="PTHR47396">
    <property type="entry name" value="TYPE I RESTRICTION ENZYME ECOKI R PROTEIN"/>
    <property type="match status" value="1"/>
</dbReference>
<dbReference type="SUPFAM" id="SSF50156">
    <property type="entry name" value="PDZ domain-like"/>
    <property type="match status" value="1"/>
</dbReference>
<dbReference type="SMART" id="SM00487">
    <property type="entry name" value="DEXDc"/>
    <property type="match status" value="2"/>
</dbReference>
<feature type="region of interest" description="Disordered" evidence="1">
    <location>
        <begin position="1499"/>
        <end position="1534"/>
    </location>
</feature>
<feature type="compositionally biased region" description="Polar residues" evidence="1">
    <location>
        <begin position="384"/>
        <end position="396"/>
    </location>
</feature>
<feature type="region of interest" description="Disordered" evidence="1">
    <location>
        <begin position="1626"/>
        <end position="1645"/>
    </location>
</feature>
<reference evidence="2 3" key="1">
    <citation type="submission" date="2016-02" db="EMBL/GenBank/DDBJ databases">
        <title>Genome analysis of coral dinoflagellate symbionts highlights evolutionary adaptations to a symbiotic lifestyle.</title>
        <authorList>
            <person name="Aranda M."/>
            <person name="Li Y."/>
            <person name="Liew Y.J."/>
            <person name="Baumgarten S."/>
            <person name="Simakov O."/>
            <person name="Wilson M."/>
            <person name="Piel J."/>
            <person name="Ashoor H."/>
            <person name="Bougouffa S."/>
            <person name="Bajic V.B."/>
            <person name="Ryu T."/>
            <person name="Ravasi T."/>
            <person name="Bayer T."/>
            <person name="Micklem G."/>
            <person name="Kim H."/>
            <person name="Bhak J."/>
            <person name="Lajeunesse T.C."/>
            <person name="Voolstra C.R."/>
        </authorList>
    </citation>
    <scope>NUCLEOTIDE SEQUENCE [LARGE SCALE GENOMIC DNA]</scope>
    <source>
        <strain evidence="2 3">CCMP2467</strain>
    </source>
</reference>
<dbReference type="InterPro" id="IPR036034">
    <property type="entry name" value="PDZ_sf"/>
</dbReference>
<organism evidence="2 3">
    <name type="scientific">Symbiodinium microadriaticum</name>
    <name type="common">Dinoflagellate</name>
    <name type="synonym">Zooxanthella microadriatica</name>
    <dbReference type="NCBI Taxonomy" id="2951"/>
    <lineage>
        <taxon>Eukaryota</taxon>
        <taxon>Sar</taxon>
        <taxon>Alveolata</taxon>
        <taxon>Dinophyceae</taxon>
        <taxon>Suessiales</taxon>
        <taxon>Symbiodiniaceae</taxon>
        <taxon>Symbiodinium</taxon>
    </lineage>
</organism>
<gene>
    <name evidence="2" type="primary">IRC3</name>
    <name evidence="2" type="ORF">AK812_SmicGene525</name>
</gene>
<dbReference type="GO" id="GO:0004386">
    <property type="term" value="F:helicase activity"/>
    <property type="evidence" value="ECO:0007669"/>
    <property type="project" value="UniProtKB-KW"/>
</dbReference>
<keyword evidence="2" id="KW-0347">Helicase</keyword>
<dbReference type="InterPro" id="IPR014001">
    <property type="entry name" value="Helicase_ATP-bd"/>
</dbReference>
<dbReference type="Gene3D" id="2.30.42.10">
    <property type="match status" value="1"/>
</dbReference>
<dbReference type="InterPro" id="IPR006935">
    <property type="entry name" value="Helicase/UvrB_N"/>
</dbReference>
<protein>
    <submittedName>
        <fullName evidence="2">Putative ATP-dependent helicase IRC3</fullName>
    </submittedName>
</protein>
<keyword evidence="2" id="KW-0547">Nucleotide-binding</keyword>
<dbReference type="SUPFAM" id="SSF52540">
    <property type="entry name" value="P-loop containing nucleoside triphosphate hydrolases"/>
    <property type="match status" value="2"/>
</dbReference>
<dbReference type="PANTHER" id="PTHR47396:SF1">
    <property type="entry name" value="ATP-DEPENDENT HELICASE IRC3-RELATED"/>
    <property type="match status" value="1"/>
</dbReference>
<evidence type="ECO:0000313" key="3">
    <source>
        <dbReference type="Proteomes" id="UP000186817"/>
    </source>
</evidence>
<dbReference type="Pfam" id="PF00271">
    <property type="entry name" value="Helicase_C"/>
    <property type="match status" value="2"/>
</dbReference>
<dbReference type="OrthoDB" id="16911at2759"/>
<feature type="compositionally biased region" description="Basic residues" evidence="1">
    <location>
        <begin position="1576"/>
        <end position="1587"/>
    </location>
</feature>
<feature type="compositionally biased region" description="Basic and acidic residues" evidence="1">
    <location>
        <begin position="429"/>
        <end position="441"/>
    </location>
</feature>